<reference evidence="2 3" key="1">
    <citation type="submission" date="2019-03" db="EMBL/GenBank/DDBJ databases">
        <title>The genome sequence of a newly discovered highly antifungal drug resistant Aspergillus species, Aspergillus tanneri NIH 1004.</title>
        <authorList>
            <person name="Mounaud S."/>
            <person name="Singh I."/>
            <person name="Joardar V."/>
            <person name="Pakala S."/>
            <person name="Pakala S."/>
            <person name="Venepally P."/>
            <person name="Hoover J."/>
            <person name="Nierman W."/>
            <person name="Chung J."/>
            <person name="Losada L."/>
        </authorList>
    </citation>
    <scope>NUCLEOTIDE SEQUENCE [LARGE SCALE GENOMIC DNA]</scope>
    <source>
        <strain evidence="2 3">NIH1004</strain>
    </source>
</reference>
<protein>
    <submittedName>
        <fullName evidence="2">Uncharacterized protein</fullName>
    </submittedName>
</protein>
<dbReference type="Proteomes" id="UP000308092">
    <property type="component" value="Unassembled WGS sequence"/>
</dbReference>
<evidence type="ECO:0000313" key="2">
    <source>
        <dbReference type="EMBL" id="THC93602.1"/>
    </source>
</evidence>
<dbReference type="EMBL" id="SOSA01000255">
    <property type="protein sequence ID" value="THC93602.1"/>
    <property type="molecule type" value="Genomic_DNA"/>
</dbReference>
<keyword evidence="3" id="KW-1185">Reference proteome</keyword>
<evidence type="ECO:0000256" key="1">
    <source>
        <dbReference type="SAM" id="MobiDB-lite"/>
    </source>
</evidence>
<gene>
    <name evidence="2" type="ORF">EYZ11_006917</name>
</gene>
<feature type="compositionally biased region" description="Polar residues" evidence="1">
    <location>
        <begin position="1"/>
        <end position="11"/>
    </location>
</feature>
<accession>A0A4S3JEL2</accession>
<name>A0A4S3JEL2_9EURO</name>
<feature type="region of interest" description="Disordered" evidence="1">
    <location>
        <begin position="1"/>
        <end position="53"/>
    </location>
</feature>
<proteinExistence type="predicted"/>
<sequence length="53" mass="5416">MADTVGNITVSSRKKNFKSVFGQESPKGGDGGRSPRSGGCEGTRGGSKEIGSR</sequence>
<dbReference type="AlphaFoldDB" id="A0A4S3JEL2"/>
<comment type="caution">
    <text evidence="2">The sequence shown here is derived from an EMBL/GenBank/DDBJ whole genome shotgun (WGS) entry which is preliminary data.</text>
</comment>
<dbReference type="VEuPathDB" id="FungiDB:EYZ11_006917"/>
<organism evidence="2 3">
    <name type="scientific">Aspergillus tanneri</name>
    <dbReference type="NCBI Taxonomy" id="1220188"/>
    <lineage>
        <taxon>Eukaryota</taxon>
        <taxon>Fungi</taxon>
        <taxon>Dikarya</taxon>
        <taxon>Ascomycota</taxon>
        <taxon>Pezizomycotina</taxon>
        <taxon>Eurotiomycetes</taxon>
        <taxon>Eurotiomycetidae</taxon>
        <taxon>Eurotiales</taxon>
        <taxon>Aspergillaceae</taxon>
        <taxon>Aspergillus</taxon>
        <taxon>Aspergillus subgen. Circumdati</taxon>
    </lineage>
</organism>
<evidence type="ECO:0000313" key="3">
    <source>
        <dbReference type="Proteomes" id="UP000308092"/>
    </source>
</evidence>